<dbReference type="PATRIC" id="fig|997876.3.peg.220"/>
<evidence type="ECO:0000259" key="1">
    <source>
        <dbReference type="Pfam" id="PF12728"/>
    </source>
</evidence>
<gene>
    <name evidence="2" type="ORF">HMPREF1064_00215</name>
</gene>
<dbReference type="RefSeq" id="WP_007850733.1">
    <property type="nucleotide sequence ID" value="NZ_JH724132.1"/>
</dbReference>
<dbReference type="AlphaFoldDB" id="I9RE23"/>
<dbReference type="OrthoDB" id="597977at2"/>
<dbReference type="InterPro" id="IPR041657">
    <property type="entry name" value="HTH_17"/>
</dbReference>
<evidence type="ECO:0000313" key="3">
    <source>
        <dbReference type="Proteomes" id="UP000005974"/>
    </source>
</evidence>
<comment type="caution">
    <text evidence="2">The sequence shown here is derived from an EMBL/GenBank/DDBJ whole genome shotgun (WGS) entry which is preliminary data.</text>
</comment>
<sequence length="111" mass="12832">MCKKEQNPNETALLRMAVDGLKKELEKVKSVIYTTKEVLNLEEAALFLGISKSSLYKMTHNQIIPYFKPNNKMVYFEKTELLKWLRQNPVASQAQISEEARAIMRNLAVKD</sequence>
<accession>I9RE23</accession>
<name>I9RE23_9BACT</name>
<dbReference type="Proteomes" id="UP000005974">
    <property type="component" value="Unassembled WGS sequence"/>
</dbReference>
<protein>
    <submittedName>
        <fullName evidence="2">Excisionase family DNA binding domain-containing protein</fullName>
    </submittedName>
</protein>
<proteinExistence type="predicted"/>
<dbReference type="Pfam" id="PF12728">
    <property type="entry name" value="HTH_17"/>
    <property type="match status" value="1"/>
</dbReference>
<dbReference type="EMBL" id="AGXJ01000006">
    <property type="protein sequence ID" value="EIY40498.1"/>
    <property type="molecule type" value="Genomic_DNA"/>
</dbReference>
<dbReference type="SUPFAM" id="SSF46955">
    <property type="entry name" value="Putative DNA-binding domain"/>
    <property type="match status" value="1"/>
</dbReference>
<dbReference type="InterPro" id="IPR009061">
    <property type="entry name" value="DNA-bd_dom_put_sf"/>
</dbReference>
<keyword evidence="3" id="KW-1185">Reference proteome</keyword>
<dbReference type="HOGENOM" id="CLU_140176_0_3_10"/>
<reference evidence="2 3" key="1">
    <citation type="submission" date="2012-02" db="EMBL/GenBank/DDBJ databases">
        <title>The Genome Sequence of Bacteroides dorei CL02T12C06.</title>
        <authorList>
            <consortium name="The Broad Institute Genome Sequencing Platform"/>
            <person name="Earl A."/>
            <person name="Ward D."/>
            <person name="Feldgarden M."/>
            <person name="Gevers D."/>
            <person name="Zitomersky N.L."/>
            <person name="Coyne M.J."/>
            <person name="Comstock L.E."/>
            <person name="Young S.K."/>
            <person name="Zeng Q."/>
            <person name="Gargeya S."/>
            <person name="Fitzgerald M."/>
            <person name="Haas B."/>
            <person name="Abouelleil A."/>
            <person name="Alvarado L."/>
            <person name="Arachchi H.M."/>
            <person name="Berlin A."/>
            <person name="Chapman S.B."/>
            <person name="Gearin G."/>
            <person name="Goldberg J."/>
            <person name="Griggs A."/>
            <person name="Gujja S."/>
            <person name="Hansen M."/>
            <person name="Heiman D."/>
            <person name="Howarth C."/>
            <person name="Larimer J."/>
            <person name="Lui A."/>
            <person name="MacDonald P.J.P."/>
            <person name="McCowen C."/>
            <person name="Montmayeur A."/>
            <person name="Murphy C."/>
            <person name="Neiman D."/>
            <person name="Pearson M."/>
            <person name="Priest M."/>
            <person name="Roberts A."/>
            <person name="Saif S."/>
            <person name="Shea T."/>
            <person name="Sisk P."/>
            <person name="Stolte C."/>
            <person name="Sykes S."/>
            <person name="Wortman J."/>
            <person name="Nusbaum C."/>
            <person name="Birren B."/>
        </authorList>
    </citation>
    <scope>NUCLEOTIDE SEQUENCE [LARGE SCALE GENOMIC DNA]</scope>
    <source>
        <strain evidence="2 3">CL02T12C06</strain>
    </source>
</reference>
<organism evidence="2 3">
    <name type="scientific">Phocaeicola dorei CL02T12C06</name>
    <dbReference type="NCBI Taxonomy" id="997876"/>
    <lineage>
        <taxon>Bacteria</taxon>
        <taxon>Pseudomonadati</taxon>
        <taxon>Bacteroidota</taxon>
        <taxon>Bacteroidia</taxon>
        <taxon>Bacteroidales</taxon>
        <taxon>Bacteroidaceae</taxon>
        <taxon>Phocaeicola</taxon>
    </lineage>
</organism>
<feature type="domain" description="Helix-turn-helix" evidence="1">
    <location>
        <begin position="39"/>
        <end position="88"/>
    </location>
</feature>
<evidence type="ECO:0000313" key="2">
    <source>
        <dbReference type="EMBL" id="EIY40498.1"/>
    </source>
</evidence>